<dbReference type="PANTHER" id="PTHR43420">
    <property type="entry name" value="ACETYLTRANSFERASE"/>
    <property type="match status" value="1"/>
</dbReference>
<evidence type="ECO:0000256" key="1">
    <source>
        <dbReference type="ARBA" id="ARBA00022679"/>
    </source>
</evidence>
<dbReference type="PROSITE" id="PS51186">
    <property type="entry name" value="GNAT"/>
    <property type="match status" value="1"/>
</dbReference>
<dbReference type="AlphaFoldDB" id="A0A0C5V5C2"/>
<evidence type="ECO:0000259" key="3">
    <source>
        <dbReference type="PROSITE" id="PS51186"/>
    </source>
</evidence>
<evidence type="ECO:0000313" key="5">
    <source>
        <dbReference type="Proteomes" id="UP000032266"/>
    </source>
</evidence>
<dbReference type="EMBL" id="CP007142">
    <property type="protein sequence ID" value="AJQ94645.1"/>
    <property type="molecule type" value="Genomic_DNA"/>
</dbReference>
<reference evidence="4 5" key="1">
    <citation type="submission" date="2014-01" db="EMBL/GenBank/DDBJ databases">
        <title>Full genme sequencing of cellulolytic bacterium Gynuella sunshinyii YC6258T gen. nov., sp. nov.</title>
        <authorList>
            <person name="Khan H."/>
            <person name="Chung E.J."/>
            <person name="Chung Y.R."/>
        </authorList>
    </citation>
    <scope>NUCLEOTIDE SEQUENCE [LARGE SCALE GENOMIC DNA]</scope>
    <source>
        <strain evidence="4 5">YC6258</strain>
    </source>
</reference>
<dbReference type="Gene3D" id="3.40.630.30">
    <property type="match status" value="1"/>
</dbReference>
<gene>
    <name evidence="4" type="ORF">YC6258_02607</name>
</gene>
<keyword evidence="2" id="KW-0012">Acyltransferase</keyword>
<protein>
    <submittedName>
        <fullName evidence="4">Acetyltransferase</fullName>
    </submittedName>
</protein>
<keyword evidence="5" id="KW-1185">Reference proteome</keyword>
<dbReference type="STRING" id="1445510.YC6258_02607"/>
<dbReference type="Proteomes" id="UP000032266">
    <property type="component" value="Chromosome"/>
</dbReference>
<dbReference type="InterPro" id="IPR021770">
    <property type="entry name" value="DUF3335"/>
</dbReference>
<name>A0A0C5V5C2_9GAMM</name>
<evidence type="ECO:0000256" key="2">
    <source>
        <dbReference type="ARBA" id="ARBA00023315"/>
    </source>
</evidence>
<dbReference type="Gene3D" id="3.90.70.10">
    <property type="entry name" value="Cysteine proteinases"/>
    <property type="match status" value="1"/>
</dbReference>
<evidence type="ECO:0000313" key="4">
    <source>
        <dbReference type="EMBL" id="AJQ94645.1"/>
    </source>
</evidence>
<dbReference type="OrthoDB" id="27442at2"/>
<dbReference type="Pfam" id="PF11814">
    <property type="entry name" value="DUF3335"/>
    <property type="match status" value="1"/>
</dbReference>
<proteinExistence type="predicted"/>
<dbReference type="InterPro" id="IPR050680">
    <property type="entry name" value="YpeA/RimI_acetyltransf"/>
</dbReference>
<keyword evidence="1 4" id="KW-0808">Transferase</keyword>
<dbReference type="SUPFAM" id="SSF55729">
    <property type="entry name" value="Acyl-CoA N-acyltransferases (Nat)"/>
    <property type="match status" value="1"/>
</dbReference>
<dbReference type="PANTHER" id="PTHR43420:SF44">
    <property type="entry name" value="ACETYLTRANSFERASE YPEA"/>
    <property type="match status" value="1"/>
</dbReference>
<dbReference type="KEGG" id="gsn:YC6258_02607"/>
<dbReference type="RefSeq" id="WP_044617140.1">
    <property type="nucleotide sequence ID" value="NZ_CP007142.1"/>
</dbReference>
<dbReference type="InterPro" id="IPR000182">
    <property type="entry name" value="GNAT_dom"/>
</dbReference>
<sequence length="363" mass="41055">MDAIRAAAVSDIASLVRLENMVFDSDRLNARRFRYFLHNDKSELWVVGKPVTAYALVMFHRGTGLARLYSIAVHPDNRGNGIASLLLDHIEQRVLARTSLVLRLEVKVDNEAAIRLYQKRGYKKVADLSHYYEDGTDGLKMEKRLQPIVKVPDNVCYYPQSTPFTCGPASLLMAMHSLKPTVTISTIEELNIWRESTTVYLTTGHGGTSPQGLALAAKSRGFDVELWLSSTEVPFLNSVRDAHKREVMTLVAEDFDRRCQQQGIVPQPFPANLDKIEETLRDGGRILLLISTYRLNRNKAPHWIWLVAMNDEYAFVNDPDIDDDQDSFDNSFVPISRLNLNKMMQYGKNQLKAAVILRSAIGT</sequence>
<dbReference type="HOGENOM" id="CLU_064070_0_0_6"/>
<dbReference type="CDD" id="cd04301">
    <property type="entry name" value="NAT_SF"/>
    <property type="match status" value="1"/>
</dbReference>
<dbReference type="Pfam" id="PF00583">
    <property type="entry name" value="Acetyltransf_1"/>
    <property type="match status" value="1"/>
</dbReference>
<dbReference type="GO" id="GO:0016747">
    <property type="term" value="F:acyltransferase activity, transferring groups other than amino-acyl groups"/>
    <property type="evidence" value="ECO:0007669"/>
    <property type="project" value="InterPro"/>
</dbReference>
<dbReference type="InterPro" id="IPR016181">
    <property type="entry name" value="Acyl_CoA_acyltransferase"/>
</dbReference>
<feature type="domain" description="N-acetyltransferase" evidence="3">
    <location>
        <begin position="2"/>
        <end position="146"/>
    </location>
</feature>
<organism evidence="4 5">
    <name type="scientific">Gynuella sunshinyii YC6258</name>
    <dbReference type="NCBI Taxonomy" id="1445510"/>
    <lineage>
        <taxon>Bacteria</taxon>
        <taxon>Pseudomonadati</taxon>
        <taxon>Pseudomonadota</taxon>
        <taxon>Gammaproteobacteria</taxon>
        <taxon>Oceanospirillales</taxon>
        <taxon>Saccharospirillaceae</taxon>
        <taxon>Gynuella</taxon>
    </lineage>
</organism>
<accession>A0A0C5V5C2</accession>
<dbReference type="PATRIC" id="fig|1445510.3.peg.2560"/>